<dbReference type="SUPFAM" id="SSF81383">
    <property type="entry name" value="F-box domain"/>
    <property type="match status" value="1"/>
</dbReference>
<evidence type="ECO:0000313" key="4">
    <source>
        <dbReference type="Proteomes" id="UP000077266"/>
    </source>
</evidence>
<evidence type="ECO:0000256" key="1">
    <source>
        <dbReference type="SAM" id="MobiDB-lite"/>
    </source>
</evidence>
<accession>A0A165BUJ8</accession>
<dbReference type="Gene3D" id="1.20.1280.50">
    <property type="match status" value="1"/>
</dbReference>
<dbReference type="EMBL" id="KV426405">
    <property type="protein sequence ID" value="KZV81261.1"/>
    <property type="molecule type" value="Genomic_DNA"/>
</dbReference>
<dbReference type="SMART" id="SM00256">
    <property type="entry name" value="FBOX"/>
    <property type="match status" value="1"/>
</dbReference>
<feature type="domain" description="F-box" evidence="2">
    <location>
        <begin position="26"/>
        <end position="66"/>
    </location>
</feature>
<proteinExistence type="predicted"/>
<name>A0A165BUJ8_EXIGL</name>
<protein>
    <recommendedName>
        <fullName evidence="2">F-box domain-containing protein</fullName>
    </recommendedName>
</protein>
<dbReference type="Pfam" id="PF00646">
    <property type="entry name" value="F-box"/>
    <property type="match status" value="1"/>
</dbReference>
<reference evidence="3 4" key="1">
    <citation type="journal article" date="2016" name="Mol. Biol. Evol.">
        <title>Comparative Genomics of Early-Diverging Mushroom-Forming Fungi Provides Insights into the Origins of Lignocellulose Decay Capabilities.</title>
        <authorList>
            <person name="Nagy L.G."/>
            <person name="Riley R."/>
            <person name="Tritt A."/>
            <person name="Adam C."/>
            <person name="Daum C."/>
            <person name="Floudas D."/>
            <person name="Sun H."/>
            <person name="Yadav J.S."/>
            <person name="Pangilinan J."/>
            <person name="Larsson K.H."/>
            <person name="Matsuura K."/>
            <person name="Barry K."/>
            <person name="Labutti K."/>
            <person name="Kuo R."/>
            <person name="Ohm R.A."/>
            <person name="Bhattacharya S.S."/>
            <person name="Shirouzu T."/>
            <person name="Yoshinaga Y."/>
            <person name="Martin F.M."/>
            <person name="Grigoriev I.V."/>
            <person name="Hibbett D.S."/>
        </authorList>
    </citation>
    <scope>NUCLEOTIDE SEQUENCE [LARGE SCALE GENOMIC DNA]</scope>
    <source>
        <strain evidence="3 4">HHB12029</strain>
    </source>
</reference>
<evidence type="ECO:0000313" key="3">
    <source>
        <dbReference type="EMBL" id="KZV81261.1"/>
    </source>
</evidence>
<feature type="region of interest" description="Disordered" evidence="1">
    <location>
        <begin position="1"/>
        <end position="23"/>
    </location>
</feature>
<keyword evidence="4" id="KW-1185">Reference proteome</keyword>
<dbReference type="InterPro" id="IPR001810">
    <property type="entry name" value="F-box_dom"/>
</dbReference>
<evidence type="ECO:0000259" key="2">
    <source>
        <dbReference type="SMART" id="SM00256"/>
    </source>
</evidence>
<dbReference type="InterPro" id="IPR036047">
    <property type="entry name" value="F-box-like_dom_sf"/>
</dbReference>
<dbReference type="InParanoid" id="A0A165BUJ8"/>
<gene>
    <name evidence="3" type="ORF">EXIGLDRAFT_731549</name>
</gene>
<dbReference type="AlphaFoldDB" id="A0A165BUJ8"/>
<organism evidence="3 4">
    <name type="scientific">Exidia glandulosa HHB12029</name>
    <dbReference type="NCBI Taxonomy" id="1314781"/>
    <lineage>
        <taxon>Eukaryota</taxon>
        <taxon>Fungi</taxon>
        <taxon>Dikarya</taxon>
        <taxon>Basidiomycota</taxon>
        <taxon>Agaricomycotina</taxon>
        <taxon>Agaricomycetes</taxon>
        <taxon>Auriculariales</taxon>
        <taxon>Exidiaceae</taxon>
        <taxon>Exidia</taxon>
    </lineage>
</organism>
<dbReference type="CDD" id="cd09917">
    <property type="entry name" value="F-box_SF"/>
    <property type="match status" value="1"/>
</dbReference>
<dbReference type="Proteomes" id="UP000077266">
    <property type="component" value="Unassembled WGS sequence"/>
</dbReference>
<sequence length="547" mass="61443">MAKKRKGTKTTTKSAPPSPVDNTPRLTEKIFHCVFGYLPSFSILQAGRVSQRWRHIAQSHPRYYAEIVLETGTLEYRSDFEWEGIQFSHRMKKACLAGLRVYPIVRVPYNPRDFIDDGAIFTDSPDPATSYFDLVRFLESSVLNVLRGHMSQVARLLLNVPVTCFDATIKTLTRRSAPCLEWLSLGFQGEDGHFVRGLTLPVDLFKSCAPSLQTVHLEALHLEPPTLALATARDVRLSGYSNAVLPYLSSLFPLAERMTFIGFAHEDDENSALAGHLSEGVQHIQVEGTFQSYRALDAFDQLLQTRPVASITAHLQDRVSNTMLRPFLHHKHPPFNVSLRLEVPSDDEGKGSIASPRKGKCDMILDIRSLSGNFRRSFRAEMSMGSMLFGALKEVSPYTETLSISNTLLPVLVKCCDSLPALETLAIDMDFPPRADRKSAFLQFWNDTSSSDNIECPQLETVHVICTRYKAQLVDTGAIRLLGRFGVHTGGRVLHRLILDGVELRFASQLATLELLALMREIVTQNLNLEKWRYGYGPPVSEYICIW</sequence>